<evidence type="ECO:0000313" key="2">
    <source>
        <dbReference type="EMBL" id="MBA0777903.1"/>
    </source>
</evidence>
<dbReference type="PANTHER" id="PTHR48464">
    <property type="match status" value="1"/>
</dbReference>
<keyword evidence="3" id="KW-1185">Reference proteome</keyword>
<organism evidence="2 3">
    <name type="scientific">Gossypium trilobum</name>
    <dbReference type="NCBI Taxonomy" id="34281"/>
    <lineage>
        <taxon>Eukaryota</taxon>
        <taxon>Viridiplantae</taxon>
        <taxon>Streptophyta</taxon>
        <taxon>Embryophyta</taxon>
        <taxon>Tracheophyta</taxon>
        <taxon>Spermatophyta</taxon>
        <taxon>Magnoliopsida</taxon>
        <taxon>eudicotyledons</taxon>
        <taxon>Gunneridae</taxon>
        <taxon>Pentapetalae</taxon>
        <taxon>rosids</taxon>
        <taxon>malvids</taxon>
        <taxon>Malvales</taxon>
        <taxon>Malvaceae</taxon>
        <taxon>Malvoideae</taxon>
        <taxon>Gossypium</taxon>
    </lineage>
</organism>
<feature type="region of interest" description="Disordered" evidence="1">
    <location>
        <begin position="90"/>
        <end position="121"/>
    </location>
</feature>
<feature type="non-terminal residue" evidence="2">
    <location>
        <position position="1"/>
    </location>
</feature>
<evidence type="ECO:0000256" key="1">
    <source>
        <dbReference type="SAM" id="MobiDB-lite"/>
    </source>
</evidence>
<dbReference type="Proteomes" id="UP000593568">
    <property type="component" value="Unassembled WGS sequence"/>
</dbReference>
<dbReference type="PANTHER" id="PTHR48464:SF1">
    <property type="entry name" value="MYB_SANT-LIKE DOMAIN-CONTAINING PROTEIN"/>
    <property type="match status" value="1"/>
</dbReference>
<accession>A0A7J9EXX8</accession>
<proteinExistence type="predicted"/>
<feature type="compositionally biased region" description="Polar residues" evidence="1">
    <location>
        <begin position="90"/>
        <end position="105"/>
    </location>
</feature>
<dbReference type="AlphaFoldDB" id="A0A7J9EXX8"/>
<evidence type="ECO:0000313" key="3">
    <source>
        <dbReference type="Proteomes" id="UP000593568"/>
    </source>
</evidence>
<protein>
    <submittedName>
        <fullName evidence="2">Uncharacterized protein</fullName>
    </submittedName>
</protein>
<dbReference type="EMBL" id="JABEZW010000010">
    <property type="protein sequence ID" value="MBA0777903.1"/>
    <property type="molecule type" value="Genomic_DNA"/>
</dbReference>
<comment type="caution">
    <text evidence="2">The sequence shown here is derived from an EMBL/GenBank/DDBJ whole genome shotgun (WGS) entry which is preliminary data.</text>
</comment>
<name>A0A7J9EXX8_9ROSI</name>
<reference evidence="2 3" key="1">
    <citation type="journal article" date="2019" name="Genome Biol. Evol.">
        <title>Insights into the evolution of the New World diploid cottons (Gossypium, subgenus Houzingenia) based on genome sequencing.</title>
        <authorList>
            <person name="Grover C.E."/>
            <person name="Arick M.A. 2nd"/>
            <person name="Thrash A."/>
            <person name="Conover J.L."/>
            <person name="Sanders W.S."/>
            <person name="Peterson D.G."/>
            <person name="Frelichowski J.E."/>
            <person name="Scheffler J.A."/>
            <person name="Scheffler B.E."/>
            <person name="Wendel J.F."/>
        </authorList>
    </citation>
    <scope>NUCLEOTIDE SEQUENCE [LARGE SCALE GENOMIC DNA]</scope>
    <source>
        <strain evidence="2">8</strain>
        <tissue evidence="2">Leaf</tissue>
    </source>
</reference>
<gene>
    <name evidence="2" type="ORF">Gotri_005852</name>
</gene>
<sequence>MRLKVGYLLELERMMENFLPHAMLKAKPIFESRIRTQLTSIYVKDQVTGKYAQIATDIFEELRAEDVAKEEGSNDNRCKFDASLDEMNVSATQSQLSNPNKVDTTFSKKKKKSPEASEPNSSTSLIDVAKLLTNNIRIVGLELSRSITFEMFIKEKSSMIIQEKIQTLHVVLGEIEGLIDDERIDALTKIHNHPMQMLIFL</sequence>